<protein>
    <submittedName>
        <fullName evidence="1">Uncharacterized protein</fullName>
    </submittedName>
</protein>
<reference evidence="1 2" key="1">
    <citation type="submission" date="2019-01" db="EMBL/GenBank/DDBJ databases">
        <title>Sequencing of cultivated peanut Arachis hypogaea provides insights into genome evolution and oil improvement.</title>
        <authorList>
            <person name="Chen X."/>
        </authorList>
    </citation>
    <scope>NUCLEOTIDE SEQUENCE [LARGE SCALE GENOMIC DNA]</scope>
    <source>
        <strain evidence="2">cv. Fuhuasheng</strain>
        <tissue evidence="1">Leaves</tissue>
    </source>
</reference>
<sequence>MGRPFSRRRRNYIIPGLGGRARLCGIVPPPNGDGVPAATSLRPFHPPHSELRPALQTCTNSDEDLDPEENEVDSFNQHIDNLFATSEAQRRQGCKTPKFWNVNIIDSDDTINHARLIVREAMKQPKSRKIILKFNNKLQPIGDEGGLLSGVLGLLGADDGKFSFCERSWRNISTKGKVYNDYVKERIVDIEQHDESSRVLSQNDLLVQTLGIEHWVVCMAWVMDRLLVNYSIQIRISWEMKFK</sequence>
<evidence type="ECO:0000313" key="1">
    <source>
        <dbReference type="EMBL" id="RYR31683.1"/>
    </source>
</evidence>
<organism evidence="1 2">
    <name type="scientific">Arachis hypogaea</name>
    <name type="common">Peanut</name>
    <dbReference type="NCBI Taxonomy" id="3818"/>
    <lineage>
        <taxon>Eukaryota</taxon>
        <taxon>Viridiplantae</taxon>
        <taxon>Streptophyta</taxon>
        <taxon>Embryophyta</taxon>
        <taxon>Tracheophyta</taxon>
        <taxon>Spermatophyta</taxon>
        <taxon>Magnoliopsida</taxon>
        <taxon>eudicotyledons</taxon>
        <taxon>Gunneridae</taxon>
        <taxon>Pentapetalae</taxon>
        <taxon>rosids</taxon>
        <taxon>fabids</taxon>
        <taxon>Fabales</taxon>
        <taxon>Fabaceae</taxon>
        <taxon>Papilionoideae</taxon>
        <taxon>50 kb inversion clade</taxon>
        <taxon>dalbergioids sensu lato</taxon>
        <taxon>Dalbergieae</taxon>
        <taxon>Pterocarpus clade</taxon>
        <taxon>Arachis</taxon>
    </lineage>
</organism>
<dbReference type="Proteomes" id="UP000289738">
    <property type="component" value="Chromosome B01"/>
</dbReference>
<dbReference type="EMBL" id="SDMP01000011">
    <property type="protein sequence ID" value="RYR31683.1"/>
    <property type="molecule type" value="Genomic_DNA"/>
</dbReference>
<name>A0A445AZ24_ARAHY</name>
<evidence type="ECO:0000313" key="2">
    <source>
        <dbReference type="Proteomes" id="UP000289738"/>
    </source>
</evidence>
<proteinExistence type="predicted"/>
<keyword evidence="2" id="KW-1185">Reference proteome</keyword>
<dbReference type="AlphaFoldDB" id="A0A445AZ24"/>
<accession>A0A445AZ24</accession>
<comment type="caution">
    <text evidence="1">The sequence shown here is derived from an EMBL/GenBank/DDBJ whole genome shotgun (WGS) entry which is preliminary data.</text>
</comment>
<gene>
    <name evidence="1" type="ORF">Ahy_B01g056554</name>
</gene>